<evidence type="ECO:0000313" key="10">
    <source>
        <dbReference type="Proteomes" id="UP000720189"/>
    </source>
</evidence>
<evidence type="ECO:0000256" key="5">
    <source>
        <dbReference type="ARBA" id="ARBA00022833"/>
    </source>
</evidence>
<keyword evidence="10" id="KW-1185">Reference proteome</keyword>
<comment type="cofactor">
    <cofactor evidence="7">
        <name>Zn(2+)</name>
        <dbReference type="ChEBI" id="CHEBI:29105"/>
    </cofactor>
    <text evidence="7">Binds 1 zinc ion.</text>
</comment>
<comment type="caution">
    <text evidence="9">The sequence shown here is derived from an EMBL/GenBank/DDBJ whole genome shotgun (WGS) entry which is preliminary data.</text>
</comment>
<keyword evidence="6 7" id="KW-0482">Metalloprotease</keyword>
<dbReference type="EMBL" id="JAGMUX010000004">
    <property type="protein sequence ID" value="KAH7260821.1"/>
    <property type="molecule type" value="Genomic_DNA"/>
</dbReference>
<feature type="domain" description="Peptidase M3A/M3B catalytic" evidence="8">
    <location>
        <begin position="228"/>
        <end position="667"/>
    </location>
</feature>
<sequence length="677" mass="76542">MNSEPKVPAPPSFESLTAEAVLAETQNILNSTAALHDDLAATFTPSSTTFTSIIRPIIDNTNRAACRLRILTTLLAQLSPDKELRDAARQAETRVAAAQVKILMRPDIASLVAVIYDREKTAPDANLDGEDQHLLARVHGEYMRSGSFLRSDEEREELRAALEEIDQVRSAAQAAFTEDEGGIWFDRADLTGVPETILASMPQDATRIQVTFRNDHVTAVMRLAVSGETRHRFAVAGLNRLPENVARLASLVALRDKVARLLGFEHHAALKIADKMAPSVAYVEAQLDDLHRRLKPLAQVETDSLIRFKQRDYEEPVSELHSWERAYYLHKQAQEIFSVDQELLAEYFEANHTLRGMLNVFHDLFGIDFKLIETSVWHKSVVAYEAWDSASERGSFLGHLYVDLFDRDGKYRGAHHVLIQPGFTEANGDKHYPASAMVCSFANLSLSRPSLLQHSEVKTMFHELGHAIHNIVAITKYSIPHSRDFIEIPSIMLENWIWLPEVLVRLGRHYTSQEALPRELAQRVARTRNANRANNILAQVQPALFDLAIHTPPTHEAALEMDTTEIWNKTKRDVLMHSFGPNPRDWGAGQARFAHMFRKNDGSYYAYPLSMVFAADLFMSEFSEDPMSPETGRKYRYQVLEPGSSRPEIEILKDFLGREPSSKTIFDELCQDHDGLR</sequence>
<evidence type="ECO:0000256" key="6">
    <source>
        <dbReference type="ARBA" id="ARBA00023049"/>
    </source>
</evidence>
<dbReference type="Pfam" id="PF01432">
    <property type="entry name" value="Peptidase_M3"/>
    <property type="match status" value="1"/>
</dbReference>
<dbReference type="AlphaFoldDB" id="A0A9P9HNY5"/>
<dbReference type="InterPro" id="IPR024079">
    <property type="entry name" value="MetalloPept_cat_dom_sf"/>
</dbReference>
<dbReference type="GeneID" id="70216982"/>
<evidence type="ECO:0000259" key="8">
    <source>
        <dbReference type="Pfam" id="PF01432"/>
    </source>
</evidence>
<evidence type="ECO:0000256" key="7">
    <source>
        <dbReference type="RuleBase" id="RU003435"/>
    </source>
</evidence>
<evidence type="ECO:0000256" key="2">
    <source>
        <dbReference type="ARBA" id="ARBA00022670"/>
    </source>
</evidence>
<evidence type="ECO:0000256" key="1">
    <source>
        <dbReference type="ARBA" id="ARBA00006040"/>
    </source>
</evidence>
<dbReference type="InterPro" id="IPR024077">
    <property type="entry name" value="Neurolysin/TOP_dom2"/>
</dbReference>
<reference evidence="9" key="1">
    <citation type="journal article" date="2021" name="Nat. Commun.">
        <title>Genetic determinants of endophytism in the Arabidopsis root mycobiome.</title>
        <authorList>
            <person name="Mesny F."/>
            <person name="Miyauchi S."/>
            <person name="Thiergart T."/>
            <person name="Pickel B."/>
            <person name="Atanasova L."/>
            <person name="Karlsson M."/>
            <person name="Huettel B."/>
            <person name="Barry K.W."/>
            <person name="Haridas S."/>
            <person name="Chen C."/>
            <person name="Bauer D."/>
            <person name="Andreopoulos W."/>
            <person name="Pangilinan J."/>
            <person name="LaButti K."/>
            <person name="Riley R."/>
            <person name="Lipzen A."/>
            <person name="Clum A."/>
            <person name="Drula E."/>
            <person name="Henrissat B."/>
            <person name="Kohler A."/>
            <person name="Grigoriev I.V."/>
            <person name="Martin F.M."/>
            <person name="Hacquard S."/>
        </authorList>
    </citation>
    <scope>NUCLEOTIDE SEQUENCE</scope>
    <source>
        <strain evidence="9">MPI-CAGE-AT-0023</strain>
    </source>
</reference>
<proteinExistence type="inferred from homology"/>
<dbReference type="Gene3D" id="3.40.390.10">
    <property type="entry name" value="Collagenase (Catalytic Domain)"/>
    <property type="match status" value="1"/>
</dbReference>
<dbReference type="GO" id="GO:0005758">
    <property type="term" value="C:mitochondrial intermembrane space"/>
    <property type="evidence" value="ECO:0007669"/>
    <property type="project" value="TreeGrafter"/>
</dbReference>
<dbReference type="GO" id="GO:0004222">
    <property type="term" value="F:metalloendopeptidase activity"/>
    <property type="evidence" value="ECO:0007669"/>
    <property type="project" value="InterPro"/>
</dbReference>
<keyword evidence="2 7" id="KW-0645">Protease</keyword>
<dbReference type="GO" id="GO:0006518">
    <property type="term" value="P:peptide metabolic process"/>
    <property type="evidence" value="ECO:0007669"/>
    <property type="project" value="TreeGrafter"/>
</dbReference>
<dbReference type="InterPro" id="IPR024080">
    <property type="entry name" value="Neurolysin/TOP_N"/>
</dbReference>
<dbReference type="CDD" id="cd06455">
    <property type="entry name" value="M3A_TOP"/>
    <property type="match status" value="1"/>
</dbReference>
<organism evidence="9 10">
    <name type="scientific">Fusarium redolens</name>
    <dbReference type="NCBI Taxonomy" id="48865"/>
    <lineage>
        <taxon>Eukaryota</taxon>
        <taxon>Fungi</taxon>
        <taxon>Dikarya</taxon>
        <taxon>Ascomycota</taxon>
        <taxon>Pezizomycotina</taxon>
        <taxon>Sordariomycetes</taxon>
        <taxon>Hypocreomycetidae</taxon>
        <taxon>Hypocreales</taxon>
        <taxon>Nectriaceae</taxon>
        <taxon>Fusarium</taxon>
        <taxon>Fusarium redolens species complex</taxon>
    </lineage>
</organism>
<gene>
    <name evidence="9" type="ORF">BKA55DRAFT_503677</name>
</gene>
<accession>A0A9P9HNY5</accession>
<dbReference type="Proteomes" id="UP000720189">
    <property type="component" value="Unassembled WGS sequence"/>
</dbReference>
<dbReference type="InterPro" id="IPR045090">
    <property type="entry name" value="Pept_M3A_M3B"/>
</dbReference>
<evidence type="ECO:0000256" key="4">
    <source>
        <dbReference type="ARBA" id="ARBA00022801"/>
    </source>
</evidence>
<keyword evidence="5 7" id="KW-0862">Zinc</keyword>
<dbReference type="PANTHER" id="PTHR11804:SF84">
    <property type="entry name" value="SACCHAROLYSIN"/>
    <property type="match status" value="1"/>
</dbReference>
<keyword evidence="4 7" id="KW-0378">Hydrolase</keyword>
<dbReference type="GO" id="GO:0046872">
    <property type="term" value="F:metal ion binding"/>
    <property type="evidence" value="ECO:0007669"/>
    <property type="project" value="UniProtKB-UniRule"/>
</dbReference>
<dbReference type="Gene3D" id="1.10.1370.10">
    <property type="entry name" value="Neurolysin, domain 3"/>
    <property type="match status" value="1"/>
</dbReference>
<keyword evidence="3 7" id="KW-0479">Metal-binding</keyword>
<dbReference type="InterPro" id="IPR001567">
    <property type="entry name" value="Pept_M3A_M3B_dom"/>
</dbReference>
<protein>
    <recommendedName>
        <fullName evidence="8">Peptidase M3A/M3B catalytic domain-containing protein</fullName>
    </recommendedName>
</protein>
<evidence type="ECO:0000313" key="9">
    <source>
        <dbReference type="EMBL" id="KAH7260821.1"/>
    </source>
</evidence>
<dbReference type="SUPFAM" id="SSF55486">
    <property type="entry name" value="Metalloproteases ('zincins'), catalytic domain"/>
    <property type="match status" value="1"/>
</dbReference>
<comment type="similarity">
    <text evidence="1 7">Belongs to the peptidase M3 family.</text>
</comment>
<dbReference type="PANTHER" id="PTHR11804">
    <property type="entry name" value="PROTEASE M3 THIMET OLIGOPEPTIDASE-RELATED"/>
    <property type="match status" value="1"/>
</dbReference>
<dbReference type="Gene3D" id="1.20.1050.40">
    <property type="entry name" value="Endopeptidase. Chain P, domain 1"/>
    <property type="match status" value="1"/>
</dbReference>
<dbReference type="RefSeq" id="XP_046052698.1">
    <property type="nucleotide sequence ID" value="XM_046187028.1"/>
</dbReference>
<dbReference type="GO" id="GO:0006508">
    <property type="term" value="P:proteolysis"/>
    <property type="evidence" value="ECO:0007669"/>
    <property type="project" value="UniProtKB-KW"/>
</dbReference>
<dbReference type="OrthoDB" id="534666at2759"/>
<name>A0A9P9HNY5_FUSRE</name>
<evidence type="ECO:0000256" key="3">
    <source>
        <dbReference type="ARBA" id="ARBA00022723"/>
    </source>
</evidence>